<dbReference type="CDD" id="cd12912">
    <property type="entry name" value="PDC2_MCP_like"/>
    <property type="match status" value="1"/>
</dbReference>
<dbReference type="Gene3D" id="6.10.340.10">
    <property type="match status" value="1"/>
</dbReference>
<keyword evidence="4 6" id="KW-1133">Transmembrane helix</keyword>
<dbReference type="InterPro" id="IPR000160">
    <property type="entry name" value="GGDEF_dom"/>
</dbReference>
<keyword evidence="2" id="KW-1003">Cell membrane</keyword>
<evidence type="ECO:0000256" key="2">
    <source>
        <dbReference type="ARBA" id="ARBA00022475"/>
    </source>
</evidence>
<dbReference type="CDD" id="cd18773">
    <property type="entry name" value="PDC1_HK_sensor"/>
    <property type="match status" value="1"/>
</dbReference>
<dbReference type="SUPFAM" id="SSF55073">
    <property type="entry name" value="Nucleotide cyclase"/>
    <property type="match status" value="1"/>
</dbReference>
<name>A0A6I3SUC2_9BURK</name>
<dbReference type="InterPro" id="IPR043128">
    <property type="entry name" value="Rev_trsase/Diguanyl_cyclase"/>
</dbReference>
<reference evidence="8" key="1">
    <citation type="journal article" date="2014" name="Int. J. Syst. Evol. Microbiol.">
        <title>Complete genome of a new Firmicutes species belonging to the dominant human colonic microbiota ('Ruminococcus bicirculans') reveals two chromosomes and a selective capacity to utilize plant glucans.</title>
        <authorList>
            <consortium name="NISC Comparative Sequencing Program"/>
            <person name="Wegmann U."/>
            <person name="Louis P."/>
            <person name="Goesmann A."/>
            <person name="Henrissat B."/>
            <person name="Duncan S.H."/>
            <person name="Flint H.J."/>
        </authorList>
    </citation>
    <scope>NUCLEOTIDE SEQUENCE</scope>
    <source>
        <strain evidence="8">CGMCC 1.15931</strain>
    </source>
</reference>
<dbReference type="Proteomes" id="UP000430634">
    <property type="component" value="Unassembled WGS sequence"/>
</dbReference>
<feature type="transmembrane region" description="Helical" evidence="6">
    <location>
        <begin position="290"/>
        <end position="316"/>
    </location>
</feature>
<dbReference type="OrthoDB" id="8929028at2"/>
<keyword evidence="5 6" id="KW-0472">Membrane</keyword>
<reference evidence="8" key="4">
    <citation type="submission" date="2024-05" db="EMBL/GenBank/DDBJ databases">
        <authorList>
            <person name="Sun Q."/>
            <person name="Zhou Y."/>
        </authorList>
    </citation>
    <scope>NUCLEOTIDE SEQUENCE</scope>
    <source>
        <strain evidence="8">CGMCC 1.15931</strain>
    </source>
</reference>
<evidence type="ECO:0000256" key="3">
    <source>
        <dbReference type="ARBA" id="ARBA00022692"/>
    </source>
</evidence>
<proteinExistence type="predicted"/>
<evidence type="ECO:0000256" key="6">
    <source>
        <dbReference type="SAM" id="Phobius"/>
    </source>
</evidence>
<dbReference type="AlphaFoldDB" id="A0A6I3SUC2"/>
<dbReference type="NCBIfam" id="TIGR00254">
    <property type="entry name" value="GGDEF"/>
    <property type="match status" value="1"/>
</dbReference>
<dbReference type="Proteomes" id="UP000622638">
    <property type="component" value="Unassembled WGS sequence"/>
</dbReference>
<dbReference type="Gene3D" id="3.30.70.270">
    <property type="match status" value="1"/>
</dbReference>
<evidence type="ECO:0000313" key="10">
    <source>
        <dbReference type="Proteomes" id="UP000430634"/>
    </source>
</evidence>
<evidence type="ECO:0000256" key="1">
    <source>
        <dbReference type="ARBA" id="ARBA00004651"/>
    </source>
</evidence>
<evidence type="ECO:0000256" key="5">
    <source>
        <dbReference type="ARBA" id="ARBA00023136"/>
    </source>
</evidence>
<evidence type="ECO:0000313" key="8">
    <source>
        <dbReference type="EMBL" id="GGB86902.1"/>
    </source>
</evidence>
<keyword evidence="11" id="KW-1185">Reference proteome</keyword>
<dbReference type="PANTHER" id="PTHR46663">
    <property type="entry name" value="DIGUANYLATE CYCLASE DGCT-RELATED"/>
    <property type="match status" value="1"/>
</dbReference>
<dbReference type="Pfam" id="PF00990">
    <property type="entry name" value="GGDEF"/>
    <property type="match status" value="1"/>
</dbReference>
<dbReference type="GO" id="GO:0005886">
    <property type="term" value="C:plasma membrane"/>
    <property type="evidence" value="ECO:0007669"/>
    <property type="project" value="UniProtKB-SubCell"/>
</dbReference>
<reference evidence="9 10" key="3">
    <citation type="submission" date="2019-11" db="EMBL/GenBank/DDBJ databases">
        <title>Type strains purchased from KCTC, JCM and DSMZ.</title>
        <authorList>
            <person name="Lu H."/>
        </authorList>
    </citation>
    <scope>NUCLEOTIDE SEQUENCE [LARGE SCALE GENOMIC DNA]</scope>
    <source>
        <strain evidence="9 10">KCTC 52429</strain>
    </source>
</reference>
<feature type="domain" description="GGDEF" evidence="7">
    <location>
        <begin position="399"/>
        <end position="531"/>
    </location>
</feature>
<dbReference type="GO" id="GO:0003824">
    <property type="term" value="F:catalytic activity"/>
    <property type="evidence" value="ECO:0007669"/>
    <property type="project" value="UniProtKB-ARBA"/>
</dbReference>
<dbReference type="InterPro" id="IPR033479">
    <property type="entry name" value="dCache_1"/>
</dbReference>
<dbReference type="EMBL" id="BMKG01000002">
    <property type="protein sequence ID" value="GGB86902.1"/>
    <property type="molecule type" value="Genomic_DNA"/>
</dbReference>
<dbReference type="Pfam" id="PF02743">
    <property type="entry name" value="dCache_1"/>
    <property type="match status" value="1"/>
</dbReference>
<dbReference type="FunFam" id="3.30.70.270:FF:000001">
    <property type="entry name" value="Diguanylate cyclase domain protein"/>
    <property type="match status" value="1"/>
</dbReference>
<keyword evidence="3 6" id="KW-0812">Transmembrane</keyword>
<dbReference type="PROSITE" id="PS50887">
    <property type="entry name" value="GGDEF"/>
    <property type="match status" value="1"/>
</dbReference>
<comment type="subcellular location">
    <subcellularLocation>
        <location evidence="1">Cell membrane</location>
        <topology evidence="1">Multi-pass membrane protein</topology>
    </subcellularLocation>
</comment>
<dbReference type="RefSeq" id="WP_155469588.1">
    <property type="nucleotide sequence ID" value="NZ_BMKG01000002.1"/>
</dbReference>
<organism evidence="9 10">
    <name type="scientific">Pseudoduganella buxea</name>
    <dbReference type="NCBI Taxonomy" id="1949069"/>
    <lineage>
        <taxon>Bacteria</taxon>
        <taxon>Pseudomonadati</taxon>
        <taxon>Pseudomonadota</taxon>
        <taxon>Betaproteobacteria</taxon>
        <taxon>Burkholderiales</taxon>
        <taxon>Oxalobacteraceae</taxon>
        <taxon>Telluria group</taxon>
        <taxon>Pseudoduganella</taxon>
    </lineage>
</organism>
<dbReference type="Gene3D" id="3.30.450.20">
    <property type="entry name" value="PAS domain"/>
    <property type="match status" value="2"/>
</dbReference>
<dbReference type="PANTHER" id="PTHR46663:SF4">
    <property type="entry name" value="DIGUANYLATE CYCLASE DGCT-RELATED"/>
    <property type="match status" value="1"/>
</dbReference>
<comment type="caution">
    <text evidence="9">The sequence shown here is derived from an EMBL/GenBank/DDBJ whole genome shotgun (WGS) entry which is preliminary data.</text>
</comment>
<evidence type="ECO:0000256" key="4">
    <source>
        <dbReference type="ARBA" id="ARBA00022989"/>
    </source>
</evidence>
<dbReference type="InterPro" id="IPR052163">
    <property type="entry name" value="DGC-Regulatory_Protein"/>
</dbReference>
<dbReference type="CDD" id="cd01949">
    <property type="entry name" value="GGDEF"/>
    <property type="match status" value="1"/>
</dbReference>
<evidence type="ECO:0000313" key="9">
    <source>
        <dbReference type="EMBL" id="MTV52255.1"/>
    </source>
</evidence>
<gene>
    <name evidence="8" type="ORF">GCM10011572_06120</name>
    <name evidence="9" type="ORF">GM672_05835</name>
</gene>
<dbReference type="SMART" id="SM00267">
    <property type="entry name" value="GGDEF"/>
    <property type="match status" value="1"/>
</dbReference>
<reference evidence="11" key="2">
    <citation type="journal article" date="2019" name="Int. J. Syst. Evol. Microbiol.">
        <title>The Global Catalogue of Microorganisms (GCM) 10K type strain sequencing project: providing services to taxonomists for standard genome sequencing and annotation.</title>
        <authorList>
            <consortium name="The Broad Institute Genomics Platform"/>
            <consortium name="The Broad Institute Genome Sequencing Center for Infectious Disease"/>
            <person name="Wu L."/>
            <person name="Ma J."/>
        </authorList>
    </citation>
    <scope>NUCLEOTIDE SEQUENCE [LARGE SCALE GENOMIC DNA]</scope>
    <source>
        <strain evidence="11">CGMCC 1.15931</strain>
    </source>
</reference>
<sequence>MRFVPSTLKARIAILVSILALASALLASLAALQPMRHQMRTLVGNQQVALLASTGAALDQEIGAKQVLLRSIAENIAREARTGPAGLQLLLEQHPILRDEFDNVLAFDVTGRTVANLANRRGIGEQVARNNTAFQETLAMREGAVSPPYRNPLTGKPAIMLTEAVTGADGSVALVLGGGLSLVNAHFMGHFLSARPGPSAYFYLIDQHGTIIYHPQSARILHNVWREQGGVTEVTRRALGGFEGWTEGVTKEGQRALIAATHLRRTGWTLTLVYPVEEAFAPLREGERAAWLSTAAITLLAAALGLALIALFLAPLKLLHQRVEMLVAGTADIAVLDSARADEIGGLSRAFFALSRQRQQAEQRLALLSRTDTLTGLNNRRAFEAELPAAIARARRQGTGLALAFLDVDYFKQINDTHGHAVGDRVLCEFARRLRVTVRQVDTVARLAGDEFVIIFESVETEAAVAPIMDKLLAAIRVPFDCGAQCLTVTATVGVACAAGAIGPDTLLRVADEALYAAKAAGRDRWTLRQAAP</sequence>
<dbReference type="InterPro" id="IPR029787">
    <property type="entry name" value="Nucleotide_cyclase"/>
</dbReference>
<accession>A0A6I3SUC2</accession>
<evidence type="ECO:0000313" key="11">
    <source>
        <dbReference type="Proteomes" id="UP000622638"/>
    </source>
</evidence>
<evidence type="ECO:0000259" key="7">
    <source>
        <dbReference type="PROSITE" id="PS50887"/>
    </source>
</evidence>
<dbReference type="EMBL" id="WNKZ01000010">
    <property type="protein sequence ID" value="MTV52255.1"/>
    <property type="molecule type" value="Genomic_DNA"/>
</dbReference>
<protein>
    <submittedName>
        <fullName evidence="9">Diguanylate cyclase</fullName>
    </submittedName>
</protein>